<dbReference type="PANTHER" id="PTHR43585">
    <property type="entry name" value="FUMIPYRROLE BIOSYNTHESIS PROTEIN C"/>
    <property type="match status" value="1"/>
</dbReference>
<dbReference type="Gene3D" id="3.30.470.20">
    <property type="entry name" value="ATP-grasp fold, B domain"/>
    <property type="match status" value="1"/>
</dbReference>
<evidence type="ECO:0000313" key="6">
    <source>
        <dbReference type="EMBL" id="MFC0542588.1"/>
    </source>
</evidence>
<protein>
    <submittedName>
        <fullName evidence="6">Acetyl-CoA carboxylase biotin carboxylase subunit family protein</fullName>
    </submittedName>
</protein>
<dbReference type="RefSeq" id="WP_273941006.1">
    <property type="nucleotide sequence ID" value="NZ_CP097263.1"/>
</dbReference>
<dbReference type="PANTHER" id="PTHR43585:SF2">
    <property type="entry name" value="ATP-GRASP ENZYME FSQD"/>
    <property type="match status" value="1"/>
</dbReference>
<dbReference type="SUPFAM" id="SSF56059">
    <property type="entry name" value="Glutathione synthetase ATP-binding domain-like"/>
    <property type="match status" value="1"/>
</dbReference>
<sequence>MSIPHNGTALLLSAKLAGGVRVLASAMRRRGWRVVLLSEVADDPNAEACDDHVMVDWDGGDEAVADALDHAGIRADAVVNMVESLVVRRASLIAQLGLADPTAGVAALTDKAEVRRAADAAGVFPIRWTAGTVREIAANPPTEYPVVVKPAVVSGASRDVHLASSMVELASVATGLGQRGEEPFILEEFLDGEEFSVDGYVVDGRFHPAFVADKPDHDSVRLHDRGLRVSPPVRVPADAVNRFVHGLQALVDQLGLDRTWLHAEGRVGPDGRIGLIEVNPRPGGGLYPAAIRHRSGVDPIEVSLDLALGNRLPPSAAGHDDLLAIVPVEAGSVGVVRCRTTADELRAIDGVMDAYVIDGYQVSSVDKENFFAAVMVTGRDEQELRQRAANALAALDFTVTGADG</sequence>
<organism evidence="6 7">
    <name type="scientific">Kutzneria chonburiensis</name>
    <dbReference type="NCBI Taxonomy" id="1483604"/>
    <lineage>
        <taxon>Bacteria</taxon>
        <taxon>Bacillati</taxon>
        <taxon>Actinomycetota</taxon>
        <taxon>Actinomycetes</taxon>
        <taxon>Pseudonocardiales</taxon>
        <taxon>Pseudonocardiaceae</taxon>
        <taxon>Kutzneria</taxon>
    </lineage>
</organism>
<keyword evidence="2 4" id="KW-0547">Nucleotide-binding</keyword>
<proteinExistence type="predicted"/>
<dbReference type="PROSITE" id="PS50975">
    <property type="entry name" value="ATP_GRASP"/>
    <property type="match status" value="1"/>
</dbReference>
<reference evidence="6 7" key="1">
    <citation type="submission" date="2024-09" db="EMBL/GenBank/DDBJ databases">
        <authorList>
            <person name="Sun Q."/>
            <person name="Mori K."/>
        </authorList>
    </citation>
    <scope>NUCLEOTIDE SEQUENCE [LARGE SCALE GENOMIC DNA]</scope>
    <source>
        <strain evidence="6 7">TBRC 1432</strain>
    </source>
</reference>
<comment type="caution">
    <text evidence="6">The sequence shown here is derived from an EMBL/GenBank/DDBJ whole genome shotgun (WGS) entry which is preliminary data.</text>
</comment>
<evidence type="ECO:0000259" key="5">
    <source>
        <dbReference type="PROSITE" id="PS50975"/>
    </source>
</evidence>
<evidence type="ECO:0000256" key="4">
    <source>
        <dbReference type="PROSITE-ProRule" id="PRU00409"/>
    </source>
</evidence>
<evidence type="ECO:0000256" key="3">
    <source>
        <dbReference type="ARBA" id="ARBA00022840"/>
    </source>
</evidence>
<evidence type="ECO:0000256" key="1">
    <source>
        <dbReference type="ARBA" id="ARBA00022598"/>
    </source>
</evidence>
<keyword evidence="7" id="KW-1185">Reference proteome</keyword>
<evidence type="ECO:0000313" key="7">
    <source>
        <dbReference type="Proteomes" id="UP001589810"/>
    </source>
</evidence>
<dbReference type="InterPro" id="IPR011761">
    <property type="entry name" value="ATP-grasp"/>
</dbReference>
<keyword evidence="3 4" id="KW-0067">ATP-binding</keyword>
<gene>
    <name evidence="6" type="ORF">ACFFH7_13915</name>
</gene>
<evidence type="ECO:0000256" key="2">
    <source>
        <dbReference type="ARBA" id="ARBA00022741"/>
    </source>
</evidence>
<dbReference type="EMBL" id="JBHLUD010000004">
    <property type="protein sequence ID" value="MFC0542588.1"/>
    <property type="molecule type" value="Genomic_DNA"/>
</dbReference>
<name>A0ABV6MQJ1_9PSEU</name>
<accession>A0ABV6MQJ1</accession>
<dbReference type="Pfam" id="PF13535">
    <property type="entry name" value="ATP-grasp_4"/>
    <property type="match status" value="1"/>
</dbReference>
<keyword evidence="1" id="KW-0436">Ligase</keyword>
<dbReference type="Proteomes" id="UP001589810">
    <property type="component" value="Unassembled WGS sequence"/>
</dbReference>
<dbReference type="InterPro" id="IPR052032">
    <property type="entry name" value="ATP-dep_AA_Ligase"/>
</dbReference>
<feature type="domain" description="ATP-grasp" evidence="5">
    <location>
        <begin position="115"/>
        <end position="308"/>
    </location>
</feature>